<dbReference type="RefSeq" id="WP_309203055.1">
    <property type="nucleotide sequence ID" value="NZ_CP133548.1"/>
</dbReference>
<accession>A0AA51X7H7</accession>
<evidence type="ECO:0000313" key="2">
    <source>
        <dbReference type="Proteomes" id="UP001239782"/>
    </source>
</evidence>
<dbReference type="Proteomes" id="UP001239782">
    <property type="component" value="Chromosome"/>
</dbReference>
<evidence type="ECO:0000313" key="1">
    <source>
        <dbReference type="EMBL" id="WMS87896.1"/>
    </source>
</evidence>
<protein>
    <submittedName>
        <fullName evidence="1">Uncharacterized protein</fullName>
    </submittedName>
</protein>
<keyword evidence="2" id="KW-1185">Reference proteome</keyword>
<gene>
    <name evidence="1" type="ORF">Q9312_02995</name>
</gene>
<reference evidence="1 2" key="1">
    <citation type="submission" date="2023-08" db="EMBL/GenBank/DDBJ databases">
        <title>Pleionea litopenaei sp. nov., isolated from stomach of juvenile Litopenaeus vannamei.</title>
        <authorList>
            <person name="Rho A.M."/>
            <person name="Hwang C.Y."/>
        </authorList>
    </citation>
    <scope>NUCLEOTIDE SEQUENCE [LARGE SCALE GENOMIC DNA]</scope>
    <source>
        <strain evidence="1 2">HL-JVS1</strain>
    </source>
</reference>
<dbReference type="SUPFAM" id="SSF56349">
    <property type="entry name" value="DNA breaking-rejoining enzymes"/>
    <property type="match status" value="1"/>
</dbReference>
<dbReference type="KEGG" id="plei:Q9312_02995"/>
<name>A0AA51X7H7_9GAMM</name>
<dbReference type="GO" id="GO:0003677">
    <property type="term" value="F:DNA binding"/>
    <property type="evidence" value="ECO:0007669"/>
    <property type="project" value="InterPro"/>
</dbReference>
<dbReference type="EMBL" id="CP133548">
    <property type="protein sequence ID" value="WMS87896.1"/>
    <property type="molecule type" value="Genomic_DNA"/>
</dbReference>
<proteinExistence type="predicted"/>
<dbReference type="InterPro" id="IPR011010">
    <property type="entry name" value="DNA_brk_join_enz"/>
</dbReference>
<sequence>MSGVIKPLHYSNRTNKTKKLEKLKKEEFIDDNHSDDEKLITIKAFINVIDLMGKATSTGEKILLNLVFLLIVTGFRSIECITLRKDALVKRPIVDVLTKEQLIKQGQPQYSLGIKYIGAKGTGERIHWVEPLAVPLVEAIFDNTLKLSEKMRKKIEYLRVKSQRDYLPESLDNIPSTDIEIGDTIENLITTECSRPGIGSLRDRLYKAFNSARLPISKELRPGKKYDIERYYSKVEINRFIASKYGEDANAVEQKLTYRWSTSGKKYEIKYEDLLFIHEFGSTKFARKQILTAVVIPFSNPLINNFLGFGGNKSAFEYYNLIEDDGSYTRLKSHMPRHNINTFLAIAGLSEHLQAMLMGRIDITQNEHYQHVAIKHIRKATSLISLATIPKSNSEISEKTESKIDSSSPIDYIRNNGFIKINPEHDLEANLKTNLHTFDNREDIAKHLESTMSDTFLSDVKSAFDEFTDRSKKLEAKELIERHATLHPLPLGSCNRNVAASGCPTRLKCQSGEYCESFELTGRIDEHSKLNALREKLQEQFKQLEQLAVEDDSYTFARNQMSKNLDNLARLERISLLTETKRQIAKVRHYKSEEKVTTLADLFAREHLKGEQNA</sequence>
<dbReference type="AlphaFoldDB" id="A0AA51X7H7"/>
<organism evidence="1 2">
    <name type="scientific">Pleionea litopenaei</name>
    <dbReference type="NCBI Taxonomy" id="3070815"/>
    <lineage>
        <taxon>Bacteria</taxon>
        <taxon>Pseudomonadati</taxon>
        <taxon>Pseudomonadota</taxon>
        <taxon>Gammaproteobacteria</taxon>
        <taxon>Oceanospirillales</taxon>
        <taxon>Pleioneaceae</taxon>
        <taxon>Pleionea</taxon>
    </lineage>
</organism>